<keyword evidence="2" id="KW-1185">Reference proteome</keyword>
<reference evidence="1 2" key="1">
    <citation type="submission" date="2024-01" db="EMBL/GenBank/DDBJ databases">
        <title>The complete chloroplast genome sequence of Lithospermum erythrorhizon: insights into the phylogenetic relationship among Boraginaceae species and the maternal lineages of purple gromwells.</title>
        <authorList>
            <person name="Okada T."/>
            <person name="Watanabe K."/>
        </authorList>
    </citation>
    <scope>NUCLEOTIDE SEQUENCE [LARGE SCALE GENOMIC DNA]</scope>
</reference>
<evidence type="ECO:0000313" key="1">
    <source>
        <dbReference type="EMBL" id="GAA0167862.1"/>
    </source>
</evidence>
<dbReference type="Proteomes" id="UP001454036">
    <property type="component" value="Unassembled WGS sequence"/>
</dbReference>
<name>A0AAV3R0J6_LITER</name>
<organism evidence="1 2">
    <name type="scientific">Lithospermum erythrorhizon</name>
    <name type="common">Purple gromwell</name>
    <name type="synonym">Lithospermum officinale var. erythrorhizon</name>
    <dbReference type="NCBI Taxonomy" id="34254"/>
    <lineage>
        <taxon>Eukaryota</taxon>
        <taxon>Viridiplantae</taxon>
        <taxon>Streptophyta</taxon>
        <taxon>Embryophyta</taxon>
        <taxon>Tracheophyta</taxon>
        <taxon>Spermatophyta</taxon>
        <taxon>Magnoliopsida</taxon>
        <taxon>eudicotyledons</taxon>
        <taxon>Gunneridae</taxon>
        <taxon>Pentapetalae</taxon>
        <taxon>asterids</taxon>
        <taxon>lamiids</taxon>
        <taxon>Boraginales</taxon>
        <taxon>Boraginaceae</taxon>
        <taxon>Boraginoideae</taxon>
        <taxon>Lithospermeae</taxon>
        <taxon>Lithospermum</taxon>
    </lineage>
</organism>
<comment type="caution">
    <text evidence="1">The sequence shown here is derived from an EMBL/GenBank/DDBJ whole genome shotgun (WGS) entry which is preliminary data.</text>
</comment>
<sequence length="83" mass="9377">MVKALIPTTTSRRKCKMKMPFTDRLDAVPLPKGFVLPQFTQFGRSGDPIKYLQEFLVKMTITSNNLGMYAKTFSNSLSDKALD</sequence>
<evidence type="ECO:0000313" key="2">
    <source>
        <dbReference type="Proteomes" id="UP001454036"/>
    </source>
</evidence>
<proteinExistence type="predicted"/>
<accession>A0AAV3R0J6</accession>
<gene>
    <name evidence="1" type="ORF">LIER_22705</name>
</gene>
<dbReference type="AlphaFoldDB" id="A0AAV3R0J6"/>
<dbReference type="EMBL" id="BAABME010006255">
    <property type="protein sequence ID" value="GAA0167862.1"/>
    <property type="molecule type" value="Genomic_DNA"/>
</dbReference>
<protein>
    <submittedName>
        <fullName evidence="1">Uncharacterized protein</fullName>
    </submittedName>
</protein>